<organism evidence="2 3">
    <name type="scientific">Thalassotalea loyana</name>
    <dbReference type="NCBI Taxonomy" id="280483"/>
    <lineage>
        <taxon>Bacteria</taxon>
        <taxon>Pseudomonadati</taxon>
        <taxon>Pseudomonadota</taxon>
        <taxon>Gammaproteobacteria</taxon>
        <taxon>Alteromonadales</taxon>
        <taxon>Colwelliaceae</taxon>
        <taxon>Thalassotalea</taxon>
    </lineage>
</organism>
<accession>A0ABQ6H9Q0</accession>
<name>A0ABQ6H9Q0_9GAMM</name>
<dbReference type="InterPro" id="IPR050523">
    <property type="entry name" value="AKR_Detox_Biosynth"/>
</dbReference>
<evidence type="ECO:0000259" key="1">
    <source>
        <dbReference type="Pfam" id="PF00248"/>
    </source>
</evidence>
<dbReference type="PANTHER" id="PTHR43364:SF1">
    <property type="entry name" value="OXIDOREDUCTASE YDHF"/>
    <property type="match status" value="1"/>
</dbReference>
<dbReference type="InterPro" id="IPR036812">
    <property type="entry name" value="NAD(P)_OxRdtase_dom_sf"/>
</dbReference>
<keyword evidence="3" id="KW-1185">Reference proteome</keyword>
<dbReference type="Pfam" id="PF00248">
    <property type="entry name" value="Aldo_ket_red"/>
    <property type="match status" value="1"/>
</dbReference>
<dbReference type="EMBL" id="BSSV01000002">
    <property type="protein sequence ID" value="GLX84853.1"/>
    <property type="molecule type" value="Genomic_DNA"/>
</dbReference>
<dbReference type="PANTHER" id="PTHR43364">
    <property type="entry name" value="NADH-SPECIFIC METHYLGLYOXAL REDUCTASE-RELATED"/>
    <property type="match status" value="1"/>
</dbReference>
<comment type="caution">
    <text evidence="2">The sequence shown here is derived from an EMBL/GenBank/DDBJ whole genome shotgun (WGS) entry which is preliminary data.</text>
</comment>
<dbReference type="Proteomes" id="UP001157134">
    <property type="component" value="Unassembled WGS sequence"/>
</dbReference>
<evidence type="ECO:0000313" key="3">
    <source>
        <dbReference type="Proteomes" id="UP001157134"/>
    </source>
</evidence>
<proteinExistence type="predicted"/>
<gene>
    <name evidence="2" type="ORF">tloyanaT_11050</name>
</gene>
<reference evidence="2 3" key="1">
    <citation type="submission" date="2023-03" db="EMBL/GenBank/DDBJ databases">
        <title>Thalassotalea loyana LMG 22536T draft genome sequence.</title>
        <authorList>
            <person name="Sawabe T."/>
        </authorList>
    </citation>
    <scope>NUCLEOTIDE SEQUENCE [LARGE SCALE GENOMIC DNA]</scope>
    <source>
        <strain evidence="2 3">LMG 22536</strain>
    </source>
</reference>
<dbReference type="InterPro" id="IPR023210">
    <property type="entry name" value="NADP_OxRdtase_dom"/>
</dbReference>
<dbReference type="SUPFAM" id="SSF51430">
    <property type="entry name" value="NAD(P)-linked oxidoreductase"/>
    <property type="match status" value="1"/>
</dbReference>
<feature type="domain" description="NADP-dependent oxidoreductase" evidence="1">
    <location>
        <begin position="16"/>
        <end position="311"/>
    </location>
</feature>
<dbReference type="Gene3D" id="3.20.20.100">
    <property type="entry name" value="NADP-dependent oxidoreductase domain"/>
    <property type="match status" value="1"/>
</dbReference>
<evidence type="ECO:0000313" key="2">
    <source>
        <dbReference type="EMBL" id="GLX84853.1"/>
    </source>
</evidence>
<dbReference type="CDD" id="cd19092">
    <property type="entry name" value="AKR_BsYcsN_EcYdhF-like"/>
    <property type="match status" value="1"/>
</dbReference>
<sequence>MQKQIDIHQHFPSSSRLVYGAMGLGGGWNDQPVNSDDIKQTHEIIDTCLKLGINMFDHADIYTFGKAEQVFGEALKQNPALKNQLIIQSKCGIRFEDELGPKRYDFSKQWLVKSVENILTRLDIEQLDVLLLHRPDPLAQMDEVAEAISQLKVQGKIKHLGVSNMNHGHITLLENAIKAPIVCNQLELSLNHLAFIEDSVTSGCSGQPVVNFAPATLEYCQLNNVQIQAWGSLAQGLFTGRDVSNEPKHIQQTAELVEKLAAQYEVSKEAIVLAWLMRHPANIQPIIGTTNIARIKACAQATTIELTREHWYALYVSARGHELP</sequence>
<dbReference type="RefSeq" id="WP_284296542.1">
    <property type="nucleotide sequence ID" value="NZ_BSSV01000002.1"/>
</dbReference>
<protein>
    <submittedName>
        <fullName evidence="2">Aldo/keto reductase</fullName>
    </submittedName>
</protein>